<dbReference type="InterPro" id="IPR051603">
    <property type="entry name" value="Zinc-ADH_QOR/CCCR"/>
</dbReference>
<keyword evidence="3" id="KW-0614">Plasmid</keyword>
<dbReference type="AlphaFoldDB" id="A0A5H2PU21"/>
<dbReference type="SUPFAM" id="SSF50129">
    <property type="entry name" value="GroES-like"/>
    <property type="match status" value="1"/>
</dbReference>
<dbReference type="SUPFAM" id="SSF51735">
    <property type="entry name" value="NAD(P)-binding Rossmann-fold domains"/>
    <property type="match status" value="1"/>
</dbReference>
<proteinExistence type="predicted"/>
<gene>
    <name evidence="3" type="ORF">C2L97_19365</name>
</gene>
<dbReference type="InterPro" id="IPR036291">
    <property type="entry name" value="NAD(P)-bd_dom_sf"/>
</dbReference>
<dbReference type="Pfam" id="PF00107">
    <property type="entry name" value="ADH_zinc_N"/>
    <property type="match status" value="1"/>
</dbReference>
<dbReference type="InterPro" id="IPR013149">
    <property type="entry name" value="ADH-like_C"/>
</dbReference>
<keyword evidence="1" id="KW-0521">NADP</keyword>
<dbReference type="Pfam" id="PF08240">
    <property type="entry name" value="ADH_N"/>
    <property type="match status" value="1"/>
</dbReference>
<dbReference type="InterPro" id="IPR020843">
    <property type="entry name" value="ER"/>
</dbReference>
<evidence type="ECO:0000259" key="2">
    <source>
        <dbReference type="SMART" id="SM00829"/>
    </source>
</evidence>
<dbReference type="InterPro" id="IPR011032">
    <property type="entry name" value="GroES-like_sf"/>
</dbReference>
<sequence>MSSSEGNAFMKALVVRQFGSPPGMAVEARPLPGARDGMSVVSVKAATINQLSSMVRAGQVPVAKPPLVLGNEGAGIVESSRRFAPGTRVVVYGAGQLGITEDGLHQQSIVVEDKRLFALPDALDLDEGAAIAVNYITAYQALTRVADLRAGRTVLVSGATGCLGHALMQTARALGARPVAIVSSTEKARRAAQAGAQVVIDLSRDPLRDTVLDITNGAGAELAADAVGGAMLGRLAQSVRPRGSVVAIGLAGGLEASVDLVDLVVHEKKLLGYDLHLETDEDVARAWARIAGFVSAGLLRPVIDSTFSLDTFEAGYQRLASRQAVGAIVLRL</sequence>
<feature type="domain" description="Enoyl reductase (ER)" evidence="2">
    <location>
        <begin position="19"/>
        <end position="330"/>
    </location>
</feature>
<evidence type="ECO:0000256" key="1">
    <source>
        <dbReference type="ARBA" id="ARBA00022857"/>
    </source>
</evidence>
<dbReference type="PANTHER" id="PTHR44154">
    <property type="entry name" value="QUINONE OXIDOREDUCTASE"/>
    <property type="match status" value="1"/>
</dbReference>
<organism evidence="3">
    <name type="scientific">Ralstonia solanacearum</name>
    <name type="common">Pseudomonas solanacearum</name>
    <dbReference type="NCBI Taxonomy" id="305"/>
    <lineage>
        <taxon>Bacteria</taxon>
        <taxon>Pseudomonadati</taxon>
        <taxon>Pseudomonadota</taxon>
        <taxon>Betaproteobacteria</taxon>
        <taxon>Burkholderiales</taxon>
        <taxon>Burkholderiaceae</taxon>
        <taxon>Ralstonia</taxon>
        <taxon>Ralstonia solanacearum species complex</taxon>
    </lineage>
</organism>
<dbReference type="Gene3D" id="3.90.180.10">
    <property type="entry name" value="Medium-chain alcohol dehydrogenases, catalytic domain"/>
    <property type="match status" value="1"/>
</dbReference>
<name>A0A5H2PU21_RALSL</name>
<accession>A0A5H2PU21</accession>
<dbReference type="EMBL" id="CP026093">
    <property type="protein sequence ID" value="AYB58158.1"/>
    <property type="molecule type" value="Genomic_DNA"/>
</dbReference>
<dbReference type="InterPro" id="IPR013154">
    <property type="entry name" value="ADH-like_N"/>
</dbReference>
<dbReference type="PANTHER" id="PTHR44154:SF1">
    <property type="entry name" value="QUINONE OXIDOREDUCTASE"/>
    <property type="match status" value="1"/>
</dbReference>
<dbReference type="SMART" id="SM00829">
    <property type="entry name" value="PKS_ER"/>
    <property type="match status" value="1"/>
</dbReference>
<geneLocation type="plasmid" evidence="3">
    <name>unnamed</name>
</geneLocation>
<protein>
    <submittedName>
        <fullName evidence="3">Quinone oxidoreductase</fullName>
    </submittedName>
</protein>
<evidence type="ECO:0000313" key="3">
    <source>
        <dbReference type="EMBL" id="AYB58158.1"/>
    </source>
</evidence>
<reference evidence="3" key="1">
    <citation type="submission" date="2018-01" db="EMBL/GenBank/DDBJ databases">
        <title>Complete Genome Sequence of three strains from Ralstonia solanacearum ecotype Moko sequevar IIA-53 from Brazil.</title>
        <authorList>
            <person name="Silva J.R."/>
            <person name="Albuquerque G.M.R."/>
            <person name="Pais A.K.L."/>
            <person name="Silva A.M.F."/>
            <person name="Boiteux M.E.N.F."/>
            <person name="Souza E.B."/>
            <person name="Mariano R.L.R."/>
        </authorList>
    </citation>
    <scope>NUCLEOTIDE SEQUENCE [LARGE SCALE GENOMIC DNA]</scope>
    <source>
        <strain evidence="3">SFC</strain>
        <plasmid evidence="3">unnamed</plasmid>
    </source>
</reference>
<dbReference type="GO" id="GO:0016491">
    <property type="term" value="F:oxidoreductase activity"/>
    <property type="evidence" value="ECO:0007669"/>
    <property type="project" value="InterPro"/>
</dbReference>